<evidence type="ECO:0000256" key="5">
    <source>
        <dbReference type="ARBA" id="ARBA00023136"/>
    </source>
</evidence>
<feature type="transmembrane region" description="Helical" evidence="6">
    <location>
        <begin position="213"/>
        <end position="236"/>
    </location>
</feature>
<dbReference type="Proteomes" id="UP000002601">
    <property type="component" value="Chromosome"/>
</dbReference>
<keyword evidence="2" id="KW-1003">Cell membrane</keyword>
<dbReference type="InterPro" id="IPR050367">
    <property type="entry name" value="APC_superfamily"/>
</dbReference>
<feature type="transmembrane region" description="Helical" evidence="6">
    <location>
        <begin position="43"/>
        <end position="64"/>
    </location>
</feature>
<dbReference type="HOGENOM" id="CLU_007946_18_0_7"/>
<dbReference type="STRING" id="526222.Desal_1302"/>
<dbReference type="RefSeq" id="WP_015851182.1">
    <property type="nucleotide sequence ID" value="NC_012881.1"/>
</dbReference>
<evidence type="ECO:0000256" key="6">
    <source>
        <dbReference type="SAM" id="Phobius"/>
    </source>
</evidence>
<dbReference type="eggNOG" id="COG0531">
    <property type="taxonomic scope" value="Bacteria"/>
</dbReference>
<dbReference type="PANTHER" id="PTHR42770">
    <property type="entry name" value="AMINO ACID TRANSPORTER-RELATED"/>
    <property type="match status" value="1"/>
</dbReference>
<dbReference type="KEGG" id="dsa:Desal_1302"/>
<proteinExistence type="predicted"/>
<protein>
    <submittedName>
        <fullName evidence="7">Amino acid permease-associated region</fullName>
    </submittedName>
</protein>
<feature type="transmembrane region" description="Helical" evidence="6">
    <location>
        <begin position="309"/>
        <end position="328"/>
    </location>
</feature>
<dbReference type="GO" id="GO:0022857">
    <property type="term" value="F:transmembrane transporter activity"/>
    <property type="evidence" value="ECO:0007669"/>
    <property type="project" value="InterPro"/>
</dbReference>
<dbReference type="AlphaFoldDB" id="C6C1W8"/>
<dbReference type="Pfam" id="PF13520">
    <property type="entry name" value="AA_permease_2"/>
    <property type="match status" value="1"/>
</dbReference>
<dbReference type="OrthoDB" id="178667at2"/>
<evidence type="ECO:0000256" key="1">
    <source>
        <dbReference type="ARBA" id="ARBA00004651"/>
    </source>
</evidence>
<evidence type="ECO:0000313" key="7">
    <source>
        <dbReference type="EMBL" id="ACS79364.1"/>
    </source>
</evidence>
<feature type="transmembrane region" description="Helical" evidence="6">
    <location>
        <begin position="263"/>
        <end position="288"/>
    </location>
</feature>
<feature type="transmembrane region" description="Helical" evidence="6">
    <location>
        <begin position="12"/>
        <end position="31"/>
    </location>
</feature>
<feature type="transmembrane region" description="Helical" evidence="6">
    <location>
        <begin position="85"/>
        <end position="105"/>
    </location>
</feature>
<dbReference type="PIRSF" id="PIRSF006060">
    <property type="entry name" value="AA_transporter"/>
    <property type="match status" value="1"/>
</dbReference>
<sequence length="413" mass="43597">MRNKQMGPIQLGGLLAGAVLGSGVILLPPMAEARLGEWSVAAWLIVMALGAVFASLFARLAVAYPGSEGVPIAIREAFGEKAGQLASNYIICAVCVGPVAVMMTAADSIGHTFNLSATQISGFATIMVLICSFILLRRVTFVSTISLIASIAIGLILISGSFITIGFNSVSPIPVNAPDIPSLGSALLLLFWAIIGWEIIGNYSMEVRYPTRTIPLATIIGVSTVSVVYLLTGWAMHSIGKSPHKSLNVAQIVEPLLGGYANFMVMLITCALCICTYLMIIGGVSRLIATLAAKGKLPSILAKTNANNAPWSATFLLCGIHMATLFLLQNGVVSLEELVSFANVFFLANSLIAVGAALKIFKSPAVRIPCIILCTGFSILLAFSSIWPLLILAAVSIVTLTLKQVRRITFAQK</sequence>
<evidence type="ECO:0000256" key="4">
    <source>
        <dbReference type="ARBA" id="ARBA00022989"/>
    </source>
</evidence>
<dbReference type="PANTHER" id="PTHR42770:SF13">
    <property type="entry name" value="L-METHIONINE_BRANCHED-CHAIN AMINO ACID EXPORTER YJEH"/>
    <property type="match status" value="1"/>
</dbReference>
<keyword evidence="4 6" id="KW-1133">Transmembrane helix</keyword>
<feature type="transmembrane region" description="Helical" evidence="6">
    <location>
        <begin position="148"/>
        <end position="168"/>
    </location>
</feature>
<dbReference type="EMBL" id="CP001649">
    <property type="protein sequence ID" value="ACS79364.1"/>
    <property type="molecule type" value="Genomic_DNA"/>
</dbReference>
<gene>
    <name evidence="7" type="ordered locus">Desal_1302</name>
</gene>
<accession>C6C1W8</accession>
<evidence type="ECO:0000256" key="2">
    <source>
        <dbReference type="ARBA" id="ARBA00022475"/>
    </source>
</evidence>
<dbReference type="Gene3D" id="1.20.1740.10">
    <property type="entry name" value="Amino acid/polyamine transporter I"/>
    <property type="match status" value="1"/>
</dbReference>
<keyword evidence="5 6" id="KW-0472">Membrane</keyword>
<evidence type="ECO:0000256" key="3">
    <source>
        <dbReference type="ARBA" id="ARBA00022692"/>
    </source>
</evidence>
<organism evidence="7 8">
    <name type="scientific">Maridesulfovibrio salexigens (strain ATCC 14822 / DSM 2638 / NCIMB 8403 / VKM B-1763)</name>
    <name type="common">Desulfovibrio salexigens</name>
    <dbReference type="NCBI Taxonomy" id="526222"/>
    <lineage>
        <taxon>Bacteria</taxon>
        <taxon>Pseudomonadati</taxon>
        <taxon>Thermodesulfobacteriota</taxon>
        <taxon>Desulfovibrionia</taxon>
        <taxon>Desulfovibrionales</taxon>
        <taxon>Desulfovibrionaceae</taxon>
        <taxon>Maridesulfovibrio</taxon>
    </lineage>
</organism>
<reference evidence="7 8" key="1">
    <citation type="submission" date="2009-06" db="EMBL/GenBank/DDBJ databases">
        <title>Complete sequence of Desulfovibrio salexigens DSM 2638.</title>
        <authorList>
            <consortium name="US DOE Joint Genome Institute"/>
            <person name="Lucas S."/>
            <person name="Copeland A."/>
            <person name="Lapidus A."/>
            <person name="Glavina del Rio T."/>
            <person name="Tice H."/>
            <person name="Bruce D."/>
            <person name="Goodwin L."/>
            <person name="Pitluck S."/>
            <person name="Munk A.C."/>
            <person name="Brettin T."/>
            <person name="Detter J.C."/>
            <person name="Han C."/>
            <person name="Tapia R."/>
            <person name="Larimer F."/>
            <person name="Land M."/>
            <person name="Hauser L."/>
            <person name="Kyrpides N."/>
            <person name="Anderson I."/>
            <person name="Wall J.D."/>
            <person name="Arkin A.P."/>
            <person name="Dehal P."/>
            <person name="Chivian D."/>
            <person name="Giles B."/>
            <person name="Hazen T.C."/>
        </authorList>
    </citation>
    <scope>NUCLEOTIDE SEQUENCE [LARGE SCALE GENOMIC DNA]</scope>
    <source>
        <strain evidence="8">ATCC 14822 / DSM 2638 / NCIMB 8403 / VKM B-1763</strain>
    </source>
</reference>
<keyword evidence="8" id="KW-1185">Reference proteome</keyword>
<evidence type="ECO:0000313" key="8">
    <source>
        <dbReference type="Proteomes" id="UP000002601"/>
    </source>
</evidence>
<keyword evidence="3 6" id="KW-0812">Transmembrane</keyword>
<dbReference type="InterPro" id="IPR002293">
    <property type="entry name" value="AA/rel_permease1"/>
</dbReference>
<comment type="subcellular location">
    <subcellularLocation>
        <location evidence="1">Cell membrane</location>
        <topology evidence="1">Multi-pass membrane protein</topology>
    </subcellularLocation>
</comment>
<feature type="transmembrane region" description="Helical" evidence="6">
    <location>
        <begin position="180"/>
        <end position="201"/>
    </location>
</feature>
<dbReference type="GO" id="GO:0005886">
    <property type="term" value="C:plasma membrane"/>
    <property type="evidence" value="ECO:0007669"/>
    <property type="project" value="UniProtKB-SubCell"/>
</dbReference>
<feature type="transmembrane region" description="Helical" evidence="6">
    <location>
        <begin position="117"/>
        <end position="136"/>
    </location>
</feature>
<feature type="transmembrane region" description="Helical" evidence="6">
    <location>
        <begin position="340"/>
        <end position="358"/>
    </location>
</feature>
<name>C6C1W8_MARSD</name>